<accession>A0A7Y2RBV2</accession>
<protein>
    <submittedName>
        <fullName evidence="1">Uncharacterized protein</fullName>
    </submittedName>
</protein>
<evidence type="ECO:0000313" key="2">
    <source>
        <dbReference type="Proteomes" id="UP000530654"/>
    </source>
</evidence>
<sequence length="117" mass="13460">MPNAPIPATAEGMPKFNRAAIMTLAWKLYRRDWANARPVSAEARRKSFSRCLKSAWMTAKFEADEARKSIKQRAADRVEELTRELMRIDARPWKMTTVADRRAIQAEIHALCITTLQ</sequence>
<reference evidence="1 2" key="1">
    <citation type="submission" date="2020-04" db="EMBL/GenBank/DDBJ databases">
        <title>Rhizobium bacterial biofertilizers improve the content of phenolic compounds of Lactuca sativa L. under non-saline and saline-stress conditions.</title>
        <authorList>
            <person name="Ayuso-Calles M."/>
            <person name="Garcia-Estevez I."/>
            <person name="Jimenez-Gomez A."/>
            <person name="Flores-Felix J.D."/>
            <person name="Escribano-Bailon M."/>
            <person name="Rivas R."/>
        </authorList>
    </citation>
    <scope>NUCLEOTIDE SEQUENCE [LARGE SCALE GENOMIC DNA]</scope>
    <source>
        <strain evidence="1 2">GPTR02</strain>
    </source>
</reference>
<proteinExistence type="predicted"/>
<dbReference type="RefSeq" id="WP_170282975.1">
    <property type="nucleotide sequence ID" value="NZ_JABEQY010000053.1"/>
</dbReference>
<organism evidence="1 2">
    <name type="scientific">Rhizobium laguerreae</name>
    <dbReference type="NCBI Taxonomy" id="1076926"/>
    <lineage>
        <taxon>Bacteria</taxon>
        <taxon>Pseudomonadati</taxon>
        <taxon>Pseudomonadota</taxon>
        <taxon>Alphaproteobacteria</taxon>
        <taxon>Hyphomicrobiales</taxon>
        <taxon>Rhizobiaceae</taxon>
        <taxon>Rhizobium/Agrobacterium group</taxon>
        <taxon>Rhizobium</taxon>
    </lineage>
</organism>
<evidence type="ECO:0000313" key="1">
    <source>
        <dbReference type="EMBL" id="NNH67987.1"/>
    </source>
</evidence>
<dbReference type="Proteomes" id="UP000530654">
    <property type="component" value="Unassembled WGS sequence"/>
</dbReference>
<comment type="caution">
    <text evidence="1">The sequence shown here is derived from an EMBL/GenBank/DDBJ whole genome shotgun (WGS) entry which is preliminary data.</text>
</comment>
<dbReference type="AlphaFoldDB" id="A0A7Y2RBV2"/>
<name>A0A7Y2RBV2_9HYPH</name>
<dbReference type="EMBL" id="JABEQY010000053">
    <property type="protein sequence ID" value="NNH67987.1"/>
    <property type="molecule type" value="Genomic_DNA"/>
</dbReference>
<gene>
    <name evidence="1" type="ORF">HLI17_32915</name>
</gene>